<evidence type="ECO:0000259" key="4">
    <source>
        <dbReference type="PROSITE" id="PS50893"/>
    </source>
</evidence>
<evidence type="ECO:0000313" key="5">
    <source>
        <dbReference type="EMBL" id="APW64826.1"/>
    </source>
</evidence>
<dbReference type="Gene3D" id="3.40.50.300">
    <property type="entry name" value="P-loop containing nucleotide triphosphate hydrolases"/>
    <property type="match status" value="1"/>
</dbReference>
<dbReference type="OrthoDB" id="9814623at2"/>
<accession>A0A1P8KJZ1</accession>
<protein>
    <recommendedName>
        <fullName evidence="4">ABC transporter domain-containing protein</fullName>
    </recommendedName>
</protein>
<dbReference type="SUPFAM" id="SSF52540">
    <property type="entry name" value="P-loop containing nucleoside triphosphate hydrolases"/>
    <property type="match status" value="1"/>
</dbReference>
<sequence>MLSININSKKYQENKIIDNFKLKINKSEFISIIGPSGCGKTSLLNIVSNIDDDYLGSILFDNENISKSNIGVMFQDSRIIPWLSVFENIMLVSISKNEEEIKNALIEVGLKDYINSYAKELSGGMQRRVALVRAFINKPEVLLLDEPFISLDHPTAQSLRNDFMRFYEKYKPTVILVTHDLKEAITLSKRIVFLDSKPMKVILDFENKKDFSSNLDSLEIEQIKENILSKYPKILSGDIS</sequence>
<dbReference type="InterPro" id="IPR003439">
    <property type="entry name" value="ABC_transporter-like_ATP-bd"/>
</dbReference>
<name>A0A1P8KJZ1_9BACT</name>
<dbReference type="GO" id="GO:0005524">
    <property type="term" value="F:ATP binding"/>
    <property type="evidence" value="ECO:0007669"/>
    <property type="project" value="UniProtKB-KW"/>
</dbReference>
<dbReference type="PROSITE" id="PS50893">
    <property type="entry name" value="ABC_TRANSPORTER_2"/>
    <property type="match status" value="1"/>
</dbReference>
<dbReference type="AlphaFoldDB" id="A0A1P8KJZ1"/>
<dbReference type="PANTHER" id="PTHR42788:SF13">
    <property type="entry name" value="ALIPHATIC SULFONATES IMPORT ATP-BINDING PROTEIN SSUB"/>
    <property type="match status" value="1"/>
</dbReference>
<keyword evidence="1" id="KW-0813">Transport</keyword>
<dbReference type="InterPro" id="IPR050166">
    <property type="entry name" value="ABC_transporter_ATP-bind"/>
</dbReference>
<dbReference type="PANTHER" id="PTHR42788">
    <property type="entry name" value="TAURINE IMPORT ATP-BINDING PROTEIN-RELATED"/>
    <property type="match status" value="1"/>
</dbReference>
<dbReference type="InterPro" id="IPR027417">
    <property type="entry name" value="P-loop_NTPase"/>
</dbReference>
<evidence type="ECO:0000256" key="3">
    <source>
        <dbReference type="ARBA" id="ARBA00022840"/>
    </source>
</evidence>
<dbReference type="SMART" id="SM00382">
    <property type="entry name" value="AAA"/>
    <property type="match status" value="1"/>
</dbReference>
<evidence type="ECO:0000256" key="2">
    <source>
        <dbReference type="ARBA" id="ARBA00022741"/>
    </source>
</evidence>
<dbReference type="GO" id="GO:0016887">
    <property type="term" value="F:ATP hydrolysis activity"/>
    <property type="evidence" value="ECO:0007669"/>
    <property type="project" value="InterPro"/>
</dbReference>
<dbReference type="Proteomes" id="UP000186074">
    <property type="component" value="Chromosome"/>
</dbReference>
<feature type="domain" description="ABC transporter" evidence="4">
    <location>
        <begin position="1"/>
        <end position="221"/>
    </location>
</feature>
<dbReference type="PROSITE" id="PS00211">
    <property type="entry name" value="ABC_TRANSPORTER_1"/>
    <property type="match status" value="1"/>
</dbReference>
<keyword evidence="2" id="KW-0547">Nucleotide-binding</keyword>
<dbReference type="EMBL" id="CP019070">
    <property type="protein sequence ID" value="APW64826.1"/>
    <property type="molecule type" value="Genomic_DNA"/>
</dbReference>
<gene>
    <name evidence="5" type="ORF">LPB137_02670</name>
</gene>
<organism evidence="5 6">
    <name type="scientific">Poseidonibacter parvus</name>
    <dbReference type="NCBI Taxonomy" id="1850254"/>
    <lineage>
        <taxon>Bacteria</taxon>
        <taxon>Pseudomonadati</taxon>
        <taxon>Campylobacterota</taxon>
        <taxon>Epsilonproteobacteria</taxon>
        <taxon>Campylobacterales</taxon>
        <taxon>Arcobacteraceae</taxon>
        <taxon>Poseidonibacter</taxon>
    </lineage>
</organism>
<dbReference type="STRING" id="1850254.LPB137_02670"/>
<evidence type="ECO:0000256" key="1">
    <source>
        <dbReference type="ARBA" id="ARBA00022448"/>
    </source>
</evidence>
<dbReference type="InterPro" id="IPR017871">
    <property type="entry name" value="ABC_transporter-like_CS"/>
</dbReference>
<proteinExistence type="predicted"/>
<evidence type="ECO:0000313" key="6">
    <source>
        <dbReference type="Proteomes" id="UP000186074"/>
    </source>
</evidence>
<dbReference type="InterPro" id="IPR003593">
    <property type="entry name" value="AAA+_ATPase"/>
</dbReference>
<reference evidence="5 6" key="1">
    <citation type="submission" date="2017-01" db="EMBL/GenBank/DDBJ databases">
        <title>Genome sequencing of Arcobacter sp. LPB0137.</title>
        <authorList>
            <person name="Lee G.-W."/>
            <person name="Yi H."/>
        </authorList>
    </citation>
    <scope>NUCLEOTIDE SEQUENCE [LARGE SCALE GENOMIC DNA]</scope>
    <source>
        <strain evidence="5 6">LPB0137</strain>
    </source>
</reference>
<keyword evidence="6" id="KW-1185">Reference proteome</keyword>
<dbReference type="Pfam" id="PF00005">
    <property type="entry name" value="ABC_tran"/>
    <property type="match status" value="1"/>
</dbReference>
<dbReference type="RefSeq" id="WP_076084046.1">
    <property type="nucleotide sequence ID" value="NZ_CP019070.1"/>
</dbReference>
<keyword evidence="3" id="KW-0067">ATP-binding</keyword>
<dbReference type="KEGG" id="alp:LPB137_02670"/>